<evidence type="ECO:0000313" key="1">
    <source>
        <dbReference type="EMBL" id="KAJ8117262.1"/>
    </source>
</evidence>
<accession>A0ACC2IQ27</accession>
<reference evidence="1" key="1">
    <citation type="submission" date="2022-11" db="EMBL/GenBank/DDBJ databases">
        <title>Genome Sequence of Nemania bipapillata.</title>
        <authorList>
            <person name="Buettner E."/>
        </authorList>
    </citation>
    <scope>NUCLEOTIDE SEQUENCE</scope>
    <source>
        <strain evidence="1">CP14</strain>
    </source>
</reference>
<proteinExistence type="predicted"/>
<evidence type="ECO:0000313" key="2">
    <source>
        <dbReference type="Proteomes" id="UP001153334"/>
    </source>
</evidence>
<dbReference type="EMBL" id="JAPESX010001115">
    <property type="protein sequence ID" value="KAJ8117262.1"/>
    <property type="molecule type" value="Genomic_DNA"/>
</dbReference>
<organism evidence="1 2">
    <name type="scientific">Nemania bipapillata</name>
    <dbReference type="NCBI Taxonomy" id="110536"/>
    <lineage>
        <taxon>Eukaryota</taxon>
        <taxon>Fungi</taxon>
        <taxon>Dikarya</taxon>
        <taxon>Ascomycota</taxon>
        <taxon>Pezizomycotina</taxon>
        <taxon>Sordariomycetes</taxon>
        <taxon>Xylariomycetidae</taxon>
        <taxon>Xylariales</taxon>
        <taxon>Xylariaceae</taxon>
        <taxon>Nemania</taxon>
    </lineage>
</organism>
<gene>
    <name evidence="1" type="ORF">ONZ43_g4250</name>
</gene>
<name>A0ACC2IQ27_9PEZI</name>
<protein>
    <submittedName>
        <fullName evidence="1">Uncharacterized protein</fullName>
    </submittedName>
</protein>
<keyword evidence="2" id="KW-1185">Reference proteome</keyword>
<dbReference type="Proteomes" id="UP001153334">
    <property type="component" value="Unassembled WGS sequence"/>
</dbReference>
<sequence length="1008" mass="109816">MPYQYLQPHVIHPASLDGIIQANLVPLVCNSLDPSEAFVPFYAKDLWVSSRSLDVDDSYIVSAQAERRGLLKAESTFTATSRNTGLTMVRGNGFVLKPVPGSGLQTEKRSKHVAFHMEWKTDPTLSGLMSTVEGAVDDIRPAYSLLAYEALSLDYMRSALDLDLAKEVAEMPHHRQLYLAYMKHAVENTTIKPVEYDIQKLQRTPEGALIVAVGDALPQILMGEIDPLEVFFSGKLADDFYQGAFGAERCFAQLSSYLDALTHKHPGMKFLEIGAGTGGTTKSIMKTLTHKEGRYMDYTFTDISPAFFEVARNIFREHSTRMTYKVLNIEKSVGDQGFELGQYDVIIAANVLHATQNIEITLRNTRQLLKPGGKLLLYECTNPTALNVNLVFGTLPGWWLSQEPHRAFGPLMTKEKWGEHLRSTGFTGVDAVFPDFPNPADQFGSILVSTAVDAIKAPPKLAPAFIIKMGSSPSQMAVAAQMRNTLAYEAPYTLRFEDDPVFETPLGEDEVEFKVMAIGTSSRDLATVLGQIEGDIVLGADAAGIVTRAGSESPLKAGDRVLGLSTTGTMKTYARSNHNFLTKIPDSMTWAEAASIPFAYSAAYAVLAEHGNIQDGDTILVHSAAGGFGQAAIQLAQRNGAEVFVTAGTREKQDFLHTTSGPVKAAAKAFIEELAPFCQNIAAPACDVADKQALEKCIAECSAYMPKIKGCIQASMVLNDNRFLDMSHEEWDNALRPKVDASWNLHHVLGHDLDFFVLLSSTMGIVGNKEQSNYAAGNTFLDSLARYRLSLGLPGVALDLPAIEDVGFVADKPELLESMRAAGNGSMPVEEVLAVLDYYCGLAQKALPVEKAQVILRPGLPYELIPFGIAQPAWMQDPLFSQLGQLEAEASTLSQQKAVVKKEPETATRIAAASSIAEAEDIVLNALLNKLSRVLSVESSELDPDKPLHAYGVDSLVAVDVRSWLLKDVGSEVSVFDMTAQASILRLAKTATMKNRFLPDFKGVRKDG</sequence>
<comment type="caution">
    <text evidence="1">The sequence shown here is derived from an EMBL/GenBank/DDBJ whole genome shotgun (WGS) entry which is preliminary data.</text>
</comment>